<evidence type="ECO:0000313" key="6">
    <source>
        <dbReference type="Proteomes" id="UP000646877"/>
    </source>
</evidence>
<dbReference type="PROSITE" id="PS01124">
    <property type="entry name" value="HTH_ARAC_FAMILY_2"/>
    <property type="match status" value="1"/>
</dbReference>
<dbReference type="Gene3D" id="1.10.10.60">
    <property type="entry name" value="Homeodomain-like"/>
    <property type="match status" value="1"/>
</dbReference>
<dbReference type="Pfam" id="PF20240">
    <property type="entry name" value="DUF6597"/>
    <property type="match status" value="1"/>
</dbReference>
<name>A0A8I2H742_9GAMM</name>
<evidence type="ECO:0000313" key="5">
    <source>
        <dbReference type="EMBL" id="NLR22254.1"/>
    </source>
</evidence>
<dbReference type="InterPro" id="IPR050204">
    <property type="entry name" value="AraC_XylS_family_regulators"/>
</dbReference>
<evidence type="ECO:0000259" key="4">
    <source>
        <dbReference type="PROSITE" id="PS01124"/>
    </source>
</evidence>
<gene>
    <name evidence="5" type="ORF">F9Y85_13160</name>
</gene>
<accession>A0A8I2H742</accession>
<dbReference type="GO" id="GO:0043565">
    <property type="term" value="F:sequence-specific DNA binding"/>
    <property type="evidence" value="ECO:0007669"/>
    <property type="project" value="InterPro"/>
</dbReference>
<dbReference type="Pfam" id="PF12833">
    <property type="entry name" value="HTH_18"/>
    <property type="match status" value="1"/>
</dbReference>
<keyword evidence="2" id="KW-0238">DNA-binding</keyword>
<evidence type="ECO:0000256" key="2">
    <source>
        <dbReference type="ARBA" id="ARBA00023125"/>
    </source>
</evidence>
<dbReference type="GO" id="GO:0003700">
    <property type="term" value="F:DNA-binding transcription factor activity"/>
    <property type="evidence" value="ECO:0007669"/>
    <property type="project" value="InterPro"/>
</dbReference>
<feature type="domain" description="HTH araC/xylS-type" evidence="4">
    <location>
        <begin position="212"/>
        <end position="313"/>
    </location>
</feature>
<sequence>MHRISLNFIVEEFDLALQFHAACFKSSTQFKIGIVKTRHQTISSIHNKAAMKSNLSPINGVLHQQQSAPNYQLRRYFPCTELKDLVEQFWFVDWCLPDNKTHTQRNLPDPNFHLLQSTDEIKIIGPVSKVYDYTMRGKGLLLGVKFRVGALVEQFNITPLACVDKTFSWEHLCDVPSSPLVSSLTMASDDAERVKVLSQFLMSFTLPQSTGAAMAEYILNTLQDHSDIFTVEQLAKHCDMPIRKIQRLCQHYIGFSPKWLIRKYRLHQALALLESNVTTMADIVAQLDYTDQSHLIRDFKEIIGTTPNRYLKRP</sequence>
<evidence type="ECO:0000256" key="1">
    <source>
        <dbReference type="ARBA" id="ARBA00023015"/>
    </source>
</evidence>
<comment type="caution">
    <text evidence="5">The sequence shown here is derived from an EMBL/GenBank/DDBJ whole genome shotgun (WGS) entry which is preliminary data.</text>
</comment>
<reference evidence="5" key="1">
    <citation type="submission" date="2019-10" db="EMBL/GenBank/DDBJ databases">
        <authorList>
            <person name="Paulsen S."/>
        </authorList>
    </citation>
    <scope>NUCLEOTIDE SEQUENCE</scope>
    <source>
        <strain evidence="5">LMG 19692</strain>
    </source>
</reference>
<keyword evidence="3" id="KW-0804">Transcription</keyword>
<dbReference type="InterPro" id="IPR009057">
    <property type="entry name" value="Homeodomain-like_sf"/>
</dbReference>
<dbReference type="PANTHER" id="PTHR46796">
    <property type="entry name" value="HTH-TYPE TRANSCRIPTIONAL ACTIVATOR RHAS-RELATED"/>
    <property type="match status" value="1"/>
</dbReference>
<evidence type="ECO:0000256" key="3">
    <source>
        <dbReference type="ARBA" id="ARBA00023163"/>
    </source>
</evidence>
<organism evidence="5 6">
    <name type="scientific">Pseudoalteromonas maricaloris</name>
    <dbReference type="NCBI Taxonomy" id="184924"/>
    <lineage>
        <taxon>Bacteria</taxon>
        <taxon>Pseudomonadati</taxon>
        <taxon>Pseudomonadota</taxon>
        <taxon>Gammaproteobacteria</taxon>
        <taxon>Alteromonadales</taxon>
        <taxon>Pseudoalteromonadaceae</taxon>
        <taxon>Pseudoalteromonas</taxon>
    </lineage>
</organism>
<dbReference type="AlphaFoldDB" id="A0A8I2H742"/>
<dbReference type="SUPFAM" id="SSF46689">
    <property type="entry name" value="Homeodomain-like"/>
    <property type="match status" value="1"/>
</dbReference>
<protein>
    <submittedName>
        <fullName evidence="5">AraC family transcriptional regulator</fullName>
    </submittedName>
</protein>
<proteinExistence type="predicted"/>
<dbReference type="InterPro" id="IPR046532">
    <property type="entry name" value="DUF6597"/>
</dbReference>
<dbReference type="EMBL" id="WEIA01000007">
    <property type="protein sequence ID" value="NLR22254.1"/>
    <property type="molecule type" value="Genomic_DNA"/>
</dbReference>
<keyword evidence="1" id="KW-0805">Transcription regulation</keyword>
<dbReference type="SMART" id="SM00342">
    <property type="entry name" value="HTH_ARAC"/>
    <property type="match status" value="1"/>
</dbReference>
<dbReference type="Proteomes" id="UP000646877">
    <property type="component" value="Unassembled WGS sequence"/>
</dbReference>
<dbReference type="InterPro" id="IPR018060">
    <property type="entry name" value="HTH_AraC"/>
</dbReference>